<sequence length="56" mass="5818">MTTRAIAEDRAASTYLGVLAAVLLGLGIVVLTGHVQADALHDAAHDVRHANGFPCH</sequence>
<dbReference type="AlphaFoldDB" id="A0A6B0XX81"/>
<evidence type="ECO:0000256" key="1">
    <source>
        <dbReference type="SAM" id="Phobius"/>
    </source>
</evidence>
<dbReference type="EMBL" id="VXRY01000168">
    <property type="protein sequence ID" value="MXY33294.1"/>
    <property type="molecule type" value="Genomic_DNA"/>
</dbReference>
<name>A0A6B0XX81_9RHOB</name>
<gene>
    <name evidence="2" type="ORF">F4Y60_04220</name>
</gene>
<evidence type="ECO:0000313" key="2">
    <source>
        <dbReference type="EMBL" id="MXY33294.1"/>
    </source>
</evidence>
<keyword evidence="1" id="KW-0472">Membrane</keyword>
<accession>A0A6B0XX81</accession>
<feature type="transmembrane region" description="Helical" evidence="1">
    <location>
        <begin position="12"/>
        <end position="31"/>
    </location>
</feature>
<protein>
    <submittedName>
        <fullName evidence="2">CbtB-domain containing protein</fullName>
    </submittedName>
</protein>
<comment type="caution">
    <text evidence="2">The sequence shown here is derived from an EMBL/GenBank/DDBJ whole genome shotgun (WGS) entry which is preliminary data.</text>
</comment>
<reference evidence="2" key="1">
    <citation type="submission" date="2019-09" db="EMBL/GenBank/DDBJ databases">
        <title>Characterisation of the sponge microbiome using genome-centric metagenomics.</title>
        <authorList>
            <person name="Engelberts J.P."/>
            <person name="Robbins S.J."/>
            <person name="De Goeij J.M."/>
            <person name="Aranda M."/>
            <person name="Bell S.C."/>
            <person name="Webster N.S."/>
        </authorList>
    </citation>
    <scope>NUCLEOTIDE SEQUENCE</scope>
    <source>
        <strain evidence="2">SB0664_bin_43</strain>
    </source>
</reference>
<keyword evidence="1" id="KW-0812">Transmembrane</keyword>
<dbReference type="Pfam" id="PF09489">
    <property type="entry name" value="CbtB"/>
    <property type="match status" value="1"/>
</dbReference>
<organism evidence="2">
    <name type="scientific">Boseongicola sp. SB0664_bin_43</name>
    <dbReference type="NCBI Taxonomy" id="2604844"/>
    <lineage>
        <taxon>Bacteria</taxon>
        <taxon>Pseudomonadati</taxon>
        <taxon>Pseudomonadota</taxon>
        <taxon>Alphaproteobacteria</taxon>
        <taxon>Rhodobacterales</taxon>
        <taxon>Paracoccaceae</taxon>
        <taxon>Boseongicola</taxon>
    </lineage>
</organism>
<dbReference type="InterPro" id="IPR012667">
    <property type="entry name" value="CbtB_put"/>
</dbReference>
<keyword evidence="1" id="KW-1133">Transmembrane helix</keyword>
<proteinExistence type="predicted"/>